<evidence type="ECO:0000256" key="1">
    <source>
        <dbReference type="SAM" id="MobiDB-lite"/>
    </source>
</evidence>
<name>A0A917L4B7_9PROT</name>
<keyword evidence="4" id="KW-1185">Reference proteome</keyword>
<reference evidence="3" key="2">
    <citation type="submission" date="2020-09" db="EMBL/GenBank/DDBJ databases">
        <authorList>
            <person name="Sun Q."/>
            <person name="Zhou Y."/>
        </authorList>
    </citation>
    <scope>NUCLEOTIDE SEQUENCE</scope>
    <source>
        <strain evidence="3">CGMCC 1.3617</strain>
    </source>
</reference>
<proteinExistence type="predicted"/>
<accession>A0A917L4B7</accession>
<evidence type="ECO:0000313" key="4">
    <source>
        <dbReference type="Proteomes" id="UP000661507"/>
    </source>
</evidence>
<evidence type="ECO:0008006" key="5">
    <source>
        <dbReference type="Google" id="ProtNLM"/>
    </source>
</evidence>
<gene>
    <name evidence="3" type="ORF">GCM10011320_54650</name>
</gene>
<dbReference type="InterPro" id="IPR021273">
    <property type="entry name" value="DUF2852"/>
</dbReference>
<organism evidence="3 4">
    <name type="scientific">Neoroseomonas lacus</name>
    <dbReference type="NCBI Taxonomy" id="287609"/>
    <lineage>
        <taxon>Bacteria</taxon>
        <taxon>Pseudomonadati</taxon>
        <taxon>Pseudomonadota</taxon>
        <taxon>Alphaproteobacteria</taxon>
        <taxon>Acetobacterales</taxon>
        <taxon>Acetobacteraceae</taxon>
        <taxon>Neoroseomonas</taxon>
    </lineage>
</organism>
<dbReference type="AlphaFoldDB" id="A0A917L4B7"/>
<feature type="compositionally biased region" description="Basic and acidic residues" evidence="1">
    <location>
        <begin position="13"/>
        <end position="27"/>
    </location>
</feature>
<dbReference type="EMBL" id="BMKW01000018">
    <property type="protein sequence ID" value="GGJ40072.1"/>
    <property type="molecule type" value="Genomic_DNA"/>
</dbReference>
<dbReference type="Proteomes" id="UP000661507">
    <property type="component" value="Unassembled WGS sequence"/>
</dbReference>
<sequence length="165" mass="19025">MSATAYPDAADYPSRRERRERRWRDPRFDGGPCASFNPWNAPKPLLIAAMILGFMLFWPIGLAVLFFMIGSGRIGRRWSRRYGMGPGGGAPMEGGGWPRWCRDEQPSSGNSAFDEYRVDTLRRLEEEQKDFAAFLERLRFAKDRAEFEQFMTDRRTRPPEPPAKG</sequence>
<protein>
    <recommendedName>
        <fullName evidence="5">DUF2852 domain-containing protein</fullName>
    </recommendedName>
</protein>
<evidence type="ECO:0000256" key="2">
    <source>
        <dbReference type="SAM" id="Phobius"/>
    </source>
</evidence>
<keyword evidence="2" id="KW-0472">Membrane</keyword>
<feature type="region of interest" description="Disordered" evidence="1">
    <location>
        <begin position="1"/>
        <end position="27"/>
    </location>
</feature>
<dbReference type="Pfam" id="PF11014">
    <property type="entry name" value="DUF2852"/>
    <property type="match status" value="1"/>
</dbReference>
<keyword evidence="2" id="KW-1133">Transmembrane helix</keyword>
<evidence type="ECO:0000313" key="3">
    <source>
        <dbReference type="EMBL" id="GGJ40072.1"/>
    </source>
</evidence>
<feature type="region of interest" description="Disordered" evidence="1">
    <location>
        <begin position="93"/>
        <end position="112"/>
    </location>
</feature>
<comment type="caution">
    <text evidence="3">The sequence shown here is derived from an EMBL/GenBank/DDBJ whole genome shotgun (WGS) entry which is preliminary data.</text>
</comment>
<dbReference type="RefSeq" id="WP_188972854.1">
    <property type="nucleotide sequence ID" value="NZ_BMKW01000018.1"/>
</dbReference>
<reference evidence="3" key="1">
    <citation type="journal article" date="2014" name="Int. J. Syst. Evol. Microbiol.">
        <title>Complete genome sequence of Corynebacterium casei LMG S-19264T (=DSM 44701T), isolated from a smear-ripened cheese.</title>
        <authorList>
            <consortium name="US DOE Joint Genome Institute (JGI-PGF)"/>
            <person name="Walter F."/>
            <person name="Albersmeier A."/>
            <person name="Kalinowski J."/>
            <person name="Ruckert C."/>
        </authorList>
    </citation>
    <scope>NUCLEOTIDE SEQUENCE</scope>
    <source>
        <strain evidence="3">CGMCC 1.3617</strain>
    </source>
</reference>
<feature type="transmembrane region" description="Helical" evidence="2">
    <location>
        <begin position="45"/>
        <end position="70"/>
    </location>
</feature>
<keyword evidence="2" id="KW-0812">Transmembrane</keyword>